<organism evidence="2 3">
    <name type="scientific">Bacillus cereus</name>
    <dbReference type="NCBI Taxonomy" id="1396"/>
    <lineage>
        <taxon>Bacteria</taxon>
        <taxon>Bacillati</taxon>
        <taxon>Bacillota</taxon>
        <taxon>Bacilli</taxon>
        <taxon>Bacillales</taxon>
        <taxon>Bacillaceae</taxon>
        <taxon>Bacillus</taxon>
        <taxon>Bacillus cereus group</taxon>
    </lineage>
</organism>
<dbReference type="Gene3D" id="3.90.79.10">
    <property type="entry name" value="Nucleoside Triphosphate Pyrophosphohydrolase"/>
    <property type="match status" value="1"/>
</dbReference>
<dbReference type="Proteomes" id="UP000219743">
    <property type="component" value="Unassembled WGS sequence"/>
</dbReference>
<dbReference type="EMBL" id="NTRC01000002">
    <property type="protein sequence ID" value="PFD24790.1"/>
    <property type="molecule type" value="Genomic_DNA"/>
</dbReference>
<accession>A0A9X6ZB72</accession>
<reference evidence="2 3" key="1">
    <citation type="submission" date="2017-09" db="EMBL/GenBank/DDBJ databases">
        <title>Large-scale bioinformatics analysis of Bacillus genomes uncovers conserved roles of natural products in bacterial physiology.</title>
        <authorList>
            <consortium name="Agbiome Team Llc"/>
            <person name="Bleich R.M."/>
            <person name="Kirk G.J."/>
            <person name="Santa Maria K.C."/>
            <person name="Allen S.E."/>
            <person name="Farag S."/>
            <person name="Shank E.A."/>
            <person name="Bowers A."/>
        </authorList>
    </citation>
    <scope>NUCLEOTIDE SEQUENCE [LARGE SCALE GENOMIC DNA]</scope>
    <source>
        <strain evidence="2 3">AFS024404</strain>
    </source>
</reference>
<dbReference type="AlphaFoldDB" id="A0A9X6ZB72"/>
<proteinExistence type="predicted"/>
<comment type="caution">
    <text evidence="2">The sequence shown here is derived from an EMBL/GenBank/DDBJ whole genome shotgun (WGS) entry which is preliminary data.</text>
</comment>
<feature type="domain" description="Nudix hydrolase" evidence="1">
    <location>
        <begin position="4"/>
        <end position="140"/>
    </location>
</feature>
<dbReference type="Pfam" id="PF00293">
    <property type="entry name" value="NUDIX"/>
    <property type="match status" value="1"/>
</dbReference>
<evidence type="ECO:0000259" key="1">
    <source>
        <dbReference type="PROSITE" id="PS51462"/>
    </source>
</evidence>
<gene>
    <name evidence="2" type="ORF">CN263_03370</name>
</gene>
<dbReference type="SUPFAM" id="SSF55811">
    <property type="entry name" value="Nudix"/>
    <property type="match status" value="1"/>
</dbReference>
<dbReference type="PROSITE" id="PS51462">
    <property type="entry name" value="NUDIX"/>
    <property type="match status" value="1"/>
</dbReference>
<dbReference type="InterPro" id="IPR000086">
    <property type="entry name" value="NUDIX_hydrolase_dom"/>
</dbReference>
<sequence>MRAPYQVLIFPYIITDDSIQYAIFNRSDYGYWQGIAGGGEDGESLIESAKREAFEEAGILREYPYIQLDSVSSLPVEDVVGGFLWGEDVYVIKEFSFGVKVPTKNISLSKEHFNYKWLCFEEAVMLLKWDSNKTALWELNKRLLKELNNFKNLAALGVFPNY</sequence>
<evidence type="ECO:0000313" key="3">
    <source>
        <dbReference type="Proteomes" id="UP000219743"/>
    </source>
</evidence>
<dbReference type="RefSeq" id="WP_098274253.1">
    <property type="nucleotide sequence ID" value="NZ_NTRC01000002.1"/>
</dbReference>
<dbReference type="InterPro" id="IPR015797">
    <property type="entry name" value="NUDIX_hydrolase-like_dom_sf"/>
</dbReference>
<evidence type="ECO:0000313" key="2">
    <source>
        <dbReference type="EMBL" id="PFD24790.1"/>
    </source>
</evidence>
<protein>
    <submittedName>
        <fullName evidence="2">NUDIX pyrophosphatase</fullName>
    </submittedName>
</protein>
<dbReference type="CDD" id="cd04664">
    <property type="entry name" value="NUDIX_DHNTPase_like"/>
    <property type="match status" value="1"/>
</dbReference>
<name>A0A9X6ZB72_BACCE</name>